<comment type="similarity">
    <text evidence="1 8 9">Belongs to the GreA/GreB family.</text>
</comment>
<gene>
    <name evidence="8" type="primary">greA</name>
    <name evidence="12" type="ORF">A3J15_02230</name>
</gene>
<evidence type="ECO:0000259" key="11">
    <source>
        <dbReference type="Pfam" id="PF03449"/>
    </source>
</evidence>
<evidence type="ECO:0000313" key="13">
    <source>
        <dbReference type="Proteomes" id="UP000176376"/>
    </source>
</evidence>
<dbReference type="Pfam" id="PF03449">
    <property type="entry name" value="GreA_GreB_N"/>
    <property type="match status" value="1"/>
</dbReference>
<keyword evidence="4 8" id="KW-0238">DNA-binding</keyword>
<evidence type="ECO:0000256" key="7">
    <source>
        <dbReference type="ARBA" id="ARBA00030776"/>
    </source>
</evidence>
<feature type="domain" description="Transcription elongation factor GreA/GreB N-terminal" evidence="11">
    <location>
        <begin position="6"/>
        <end position="76"/>
    </location>
</feature>
<dbReference type="GO" id="GO:0032784">
    <property type="term" value="P:regulation of DNA-templated transcription elongation"/>
    <property type="evidence" value="ECO:0007669"/>
    <property type="project" value="UniProtKB-UniRule"/>
</dbReference>
<evidence type="ECO:0000256" key="1">
    <source>
        <dbReference type="ARBA" id="ARBA00008213"/>
    </source>
</evidence>
<evidence type="ECO:0000256" key="2">
    <source>
        <dbReference type="ARBA" id="ARBA00013729"/>
    </source>
</evidence>
<accession>A0A1F7JMA2</accession>
<dbReference type="GO" id="GO:0070063">
    <property type="term" value="F:RNA polymerase binding"/>
    <property type="evidence" value="ECO:0007669"/>
    <property type="project" value="InterPro"/>
</dbReference>
<dbReference type="GO" id="GO:0006354">
    <property type="term" value="P:DNA-templated transcription elongation"/>
    <property type="evidence" value="ECO:0007669"/>
    <property type="project" value="TreeGrafter"/>
</dbReference>
<evidence type="ECO:0000256" key="4">
    <source>
        <dbReference type="ARBA" id="ARBA00023125"/>
    </source>
</evidence>
<evidence type="ECO:0000259" key="10">
    <source>
        <dbReference type="Pfam" id="PF01272"/>
    </source>
</evidence>
<dbReference type="EMBL" id="MGAY01000025">
    <property type="protein sequence ID" value="OGK56735.1"/>
    <property type="molecule type" value="Genomic_DNA"/>
</dbReference>
<dbReference type="NCBIfam" id="NF001263">
    <property type="entry name" value="PRK00226.1-4"/>
    <property type="match status" value="1"/>
</dbReference>
<dbReference type="Pfam" id="PF01272">
    <property type="entry name" value="GreA_GreB"/>
    <property type="match status" value="1"/>
</dbReference>
<evidence type="ECO:0000256" key="5">
    <source>
        <dbReference type="ARBA" id="ARBA00023163"/>
    </source>
</evidence>
<dbReference type="InterPro" id="IPR001437">
    <property type="entry name" value="Tscrpt_elong_fac_GreA/B_C"/>
</dbReference>
<name>A0A1F7JMA2_9BACT</name>
<dbReference type="InterPro" id="IPR028624">
    <property type="entry name" value="Tscrpt_elong_fac_GreA/B"/>
</dbReference>
<dbReference type="SUPFAM" id="SSF54534">
    <property type="entry name" value="FKBP-like"/>
    <property type="match status" value="1"/>
</dbReference>
<evidence type="ECO:0000256" key="6">
    <source>
        <dbReference type="ARBA" id="ARBA00024916"/>
    </source>
</evidence>
<dbReference type="FunFam" id="1.10.287.180:FF:000001">
    <property type="entry name" value="Transcription elongation factor GreA"/>
    <property type="match status" value="1"/>
</dbReference>
<evidence type="ECO:0000313" key="12">
    <source>
        <dbReference type="EMBL" id="OGK56735.1"/>
    </source>
</evidence>
<dbReference type="NCBIfam" id="TIGR01462">
    <property type="entry name" value="greA"/>
    <property type="match status" value="1"/>
</dbReference>
<dbReference type="InterPro" id="IPR036805">
    <property type="entry name" value="Tscrpt_elong_fac_GreA/B_N_sf"/>
</dbReference>
<reference evidence="12 13" key="1">
    <citation type="journal article" date="2016" name="Nat. Commun.">
        <title>Thousands of microbial genomes shed light on interconnected biogeochemical processes in an aquifer system.</title>
        <authorList>
            <person name="Anantharaman K."/>
            <person name="Brown C.T."/>
            <person name="Hug L.A."/>
            <person name="Sharon I."/>
            <person name="Castelle C.J."/>
            <person name="Probst A.J."/>
            <person name="Thomas B.C."/>
            <person name="Singh A."/>
            <person name="Wilkins M.J."/>
            <person name="Karaoz U."/>
            <person name="Brodie E.L."/>
            <person name="Williams K.H."/>
            <person name="Hubbard S.S."/>
            <person name="Banfield J.F."/>
        </authorList>
    </citation>
    <scope>NUCLEOTIDE SEQUENCE [LARGE SCALE GENOMIC DNA]</scope>
</reference>
<dbReference type="InterPro" id="IPR023459">
    <property type="entry name" value="Tscrpt_elong_fac_GreA/B_fam"/>
</dbReference>
<dbReference type="Proteomes" id="UP000176376">
    <property type="component" value="Unassembled WGS sequence"/>
</dbReference>
<dbReference type="AlphaFoldDB" id="A0A1F7JMA2"/>
<feature type="domain" description="Transcription elongation factor GreA/GreB C-terminal" evidence="10">
    <location>
        <begin position="84"/>
        <end position="154"/>
    </location>
</feature>
<keyword evidence="5 8" id="KW-0804">Transcription</keyword>
<dbReference type="PIRSF" id="PIRSF006092">
    <property type="entry name" value="GreA_GreB"/>
    <property type="match status" value="1"/>
</dbReference>
<dbReference type="Gene3D" id="1.10.287.180">
    <property type="entry name" value="Transcription elongation factor, GreA/GreB, N-terminal domain"/>
    <property type="match status" value="1"/>
</dbReference>
<dbReference type="SUPFAM" id="SSF46557">
    <property type="entry name" value="GreA transcript cleavage protein, N-terminal domain"/>
    <property type="match status" value="1"/>
</dbReference>
<dbReference type="Gene3D" id="3.10.50.30">
    <property type="entry name" value="Transcription elongation factor, GreA/GreB, C-terminal domain"/>
    <property type="match status" value="1"/>
</dbReference>
<dbReference type="PANTHER" id="PTHR30437:SF4">
    <property type="entry name" value="TRANSCRIPTION ELONGATION FACTOR GREA"/>
    <property type="match status" value="1"/>
</dbReference>
<dbReference type="InterPro" id="IPR022691">
    <property type="entry name" value="Tscrpt_elong_fac_GreA/B_N"/>
</dbReference>
<sequence length="154" mass="16913">MSDNKIILTKEGFDKLNQELDLLKNTKRPQAVESLKKAREMGDLSENSAYSAAKEELSFVDSRIIELEAKMARVEVMTENNHSATIGLGSTVQLSSLDGSSSYTIVNQEEADISKNKLSNKSPLGAALIGKKKNDLVDVVTPVAKDQYRIVNIK</sequence>
<protein>
    <recommendedName>
        <fullName evidence="2 8">Transcription elongation factor GreA</fullName>
    </recommendedName>
    <alternativeName>
        <fullName evidence="7 8">Transcript cleavage factor GreA</fullName>
    </alternativeName>
</protein>
<dbReference type="InterPro" id="IPR036953">
    <property type="entry name" value="GreA/GreB_C_sf"/>
</dbReference>
<dbReference type="PANTHER" id="PTHR30437">
    <property type="entry name" value="TRANSCRIPTION ELONGATION FACTOR GREA"/>
    <property type="match status" value="1"/>
</dbReference>
<evidence type="ECO:0000256" key="9">
    <source>
        <dbReference type="RuleBase" id="RU000556"/>
    </source>
</evidence>
<dbReference type="GO" id="GO:0003677">
    <property type="term" value="F:DNA binding"/>
    <property type="evidence" value="ECO:0007669"/>
    <property type="project" value="UniProtKB-UniRule"/>
</dbReference>
<dbReference type="STRING" id="1802074.A3J15_02230"/>
<dbReference type="HAMAP" id="MF_00105">
    <property type="entry name" value="GreA_GreB"/>
    <property type="match status" value="1"/>
</dbReference>
<evidence type="ECO:0000256" key="8">
    <source>
        <dbReference type="HAMAP-Rule" id="MF_00105"/>
    </source>
</evidence>
<dbReference type="InterPro" id="IPR006359">
    <property type="entry name" value="Tscrpt_elong_fac_GreA"/>
</dbReference>
<comment type="function">
    <text evidence="6 8 9">Necessary for efficient RNA polymerase transcription elongation past template-encoded arresting sites. The arresting sites in DNA have the property of trapping a certain fraction of elongating RNA polymerases that pass through, resulting in locked ternary complexes. Cleavage of the nascent transcript by cleavage factors such as GreA or GreB allows the resumption of elongation from the new 3'terminus. GreA releases sequences of 2 to 3 nucleotides.</text>
</comment>
<evidence type="ECO:0000256" key="3">
    <source>
        <dbReference type="ARBA" id="ARBA00023015"/>
    </source>
</evidence>
<organism evidence="12 13">
    <name type="scientific">Candidatus Roizmanbacteria bacterium RIFCSPLOWO2_02_FULL_38_10</name>
    <dbReference type="NCBI Taxonomy" id="1802074"/>
    <lineage>
        <taxon>Bacteria</taxon>
        <taxon>Candidatus Roizmaniibacteriota</taxon>
    </lineage>
</organism>
<comment type="caution">
    <text evidence="12">The sequence shown here is derived from an EMBL/GenBank/DDBJ whole genome shotgun (WGS) entry which is preliminary data.</text>
</comment>
<dbReference type="PROSITE" id="PS00830">
    <property type="entry name" value="GREAB_2"/>
    <property type="match status" value="1"/>
</dbReference>
<keyword evidence="3 8" id="KW-0805">Transcription regulation</keyword>
<dbReference type="InterPro" id="IPR018151">
    <property type="entry name" value="TF_GreA/GreB_CS"/>
</dbReference>
<proteinExistence type="inferred from homology"/>